<reference evidence="2" key="1">
    <citation type="journal article" date="2018" name="Proc. Natl. Acad. Sci. U.S.A.">
        <title>Linking secondary metabolites to gene clusters through genome sequencing of six diverse Aspergillus species.</title>
        <authorList>
            <person name="Kaerboelling I."/>
            <person name="Vesth T.C."/>
            <person name="Frisvad J.C."/>
            <person name="Nybo J.L."/>
            <person name="Theobald S."/>
            <person name="Kuo A."/>
            <person name="Bowyer P."/>
            <person name="Matsuda Y."/>
            <person name="Mondo S."/>
            <person name="Lyhne E.K."/>
            <person name="Kogle M.E."/>
            <person name="Clum A."/>
            <person name="Lipzen A."/>
            <person name="Salamov A."/>
            <person name="Ngan C.Y."/>
            <person name="Daum C."/>
            <person name="Chiniquy J."/>
            <person name="Barry K."/>
            <person name="LaButti K."/>
            <person name="Haridas S."/>
            <person name="Simmons B.A."/>
            <person name="Magnuson J.K."/>
            <person name="Mortensen U.H."/>
            <person name="Larsen T.O."/>
            <person name="Grigoriev I.V."/>
            <person name="Baker S.E."/>
            <person name="Andersen M.R."/>
        </authorList>
    </citation>
    <scope>NUCLEOTIDE SEQUENCE [LARGE SCALE GENOMIC DNA]</scope>
    <source>
        <strain evidence="2">IBT 16806</strain>
    </source>
</reference>
<keyword evidence="2" id="KW-1185">Reference proteome</keyword>
<comment type="caution">
    <text evidence="1">The sequence shown here is derived from an EMBL/GenBank/DDBJ whole genome shotgun (WGS) entry which is preliminary data.</text>
</comment>
<accession>A0A2I1C0V3</accession>
<evidence type="ECO:0000313" key="1">
    <source>
        <dbReference type="EMBL" id="PKX91267.1"/>
    </source>
</evidence>
<proteinExistence type="predicted"/>
<sequence length="123" mass="13250">MSCHDCHSSEKPSQSDSTGQGVTARALQWMSAVVPEGSALLSCSCCWLPTVLDFVFAGSVTAAGIQKLRPLFLAVSLLTLAWSISQQGLNKSNRRRAIICACLLAWSQYSERAQSAKGHHSCH</sequence>
<gene>
    <name evidence="1" type="ORF">P174DRAFT_454087</name>
</gene>
<dbReference type="VEuPathDB" id="FungiDB:P174DRAFT_454087"/>
<dbReference type="GeneID" id="36536531"/>
<dbReference type="AlphaFoldDB" id="A0A2I1C0V3"/>
<dbReference type="OMA" id="CCWLPTV"/>
<dbReference type="RefSeq" id="XP_024679862.1">
    <property type="nucleotide sequence ID" value="XM_024829205.1"/>
</dbReference>
<organism evidence="1 2">
    <name type="scientific">Aspergillus novofumigatus (strain IBT 16806)</name>
    <dbReference type="NCBI Taxonomy" id="1392255"/>
    <lineage>
        <taxon>Eukaryota</taxon>
        <taxon>Fungi</taxon>
        <taxon>Dikarya</taxon>
        <taxon>Ascomycota</taxon>
        <taxon>Pezizomycotina</taxon>
        <taxon>Eurotiomycetes</taxon>
        <taxon>Eurotiomycetidae</taxon>
        <taxon>Eurotiales</taxon>
        <taxon>Aspergillaceae</taxon>
        <taxon>Aspergillus</taxon>
        <taxon>Aspergillus subgen. Fumigati</taxon>
    </lineage>
</organism>
<dbReference type="EMBL" id="MSZS01000007">
    <property type="protein sequence ID" value="PKX91267.1"/>
    <property type="molecule type" value="Genomic_DNA"/>
</dbReference>
<name>A0A2I1C0V3_ASPN1</name>
<dbReference type="Proteomes" id="UP000234474">
    <property type="component" value="Unassembled WGS sequence"/>
</dbReference>
<protein>
    <submittedName>
        <fullName evidence="1">Uncharacterized protein</fullName>
    </submittedName>
</protein>
<evidence type="ECO:0000313" key="2">
    <source>
        <dbReference type="Proteomes" id="UP000234474"/>
    </source>
</evidence>
<dbReference type="STRING" id="1392255.A0A2I1C0V3"/>
<dbReference type="OrthoDB" id="3437771at2759"/>